<dbReference type="InterPro" id="IPR000859">
    <property type="entry name" value="CUB_dom"/>
</dbReference>
<feature type="domain" description="CUB" evidence="5">
    <location>
        <begin position="22"/>
        <end position="134"/>
    </location>
</feature>
<keyword evidence="1" id="KW-0677">Repeat</keyword>
<sequence length="527" mass="58326">MEKLFATFLLLLAVTEYVSGQCEETLTAVPAAQTFTSPGYPSNYPNNLDCTYIIEAVNDGDQVEVAFIEILTENCCDYIIVRDGKTSDSPIVGNFRGNITHDLTYISSFGAFYIEFESDDSVTSAGFQMEYRSHPGDVNCRETIDMTVDTDTRTIASPNYPSDYPDDTYCTWTLIASEDQRVLFTLIANDFEYCCDNLLIRDGDNKSSPIIAYIQGQSFRQRNYISSGNVLQIRFRSNDQNSASGFISTFRSPTFINTVSLEPNLIDTECGGELSTPATGHGNFTSPNYPRAHANELMCSWIITAQVGQKIRVWFSYVSTESCCDWIIIRDGPSPRSTKLGVISGYPLNFYSFISNGPVLRIDFNSDYSQSSRGFVAQYETYDPAGDALASTCGGKLEANATLQYFSSPNFPEPYNKSDGCIWVIEAGFGLRVRLHILGIITDGLAAILHIYNGESTDSPPLIRLAGKHYQNFVITSNGPFMTVHLEVAPNDDVEHGGFRATYEATAPELELPLGESQTMRDGKGPR</sequence>
<dbReference type="CDD" id="cd00041">
    <property type="entry name" value="CUB"/>
    <property type="match status" value="4"/>
</dbReference>
<dbReference type="Proteomes" id="UP001642483">
    <property type="component" value="Unassembled WGS sequence"/>
</dbReference>
<dbReference type="PANTHER" id="PTHR24251">
    <property type="entry name" value="OVOCHYMASE-RELATED"/>
    <property type="match status" value="1"/>
</dbReference>
<dbReference type="EMBL" id="CAWYQH010000001">
    <property type="protein sequence ID" value="CAK8672556.1"/>
    <property type="molecule type" value="Genomic_DNA"/>
</dbReference>
<dbReference type="InterPro" id="IPR035914">
    <property type="entry name" value="Sperma_CUB_dom_sf"/>
</dbReference>
<keyword evidence="2" id="KW-1015">Disulfide bond</keyword>
<proteinExistence type="predicted"/>
<dbReference type="SMART" id="SM00042">
    <property type="entry name" value="CUB"/>
    <property type="match status" value="4"/>
</dbReference>
<comment type="caution">
    <text evidence="3">Lacks conserved residue(s) required for the propagation of feature annotation.</text>
</comment>
<feature type="domain" description="CUB" evidence="5">
    <location>
        <begin position="270"/>
        <end position="382"/>
    </location>
</feature>
<dbReference type="PANTHER" id="PTHR24251:SF37">
    <property type="entry name" value="CUB DOMAIN-CONTAINING PROTEIN"/>
    <property type="match status" value="1"/>
</dbReference>
<evidence type="ECO:0000256" key="4">
    <source>
        <dbReference type="SAM" id="SignalP"/>
    </source>
</evidence>
<feature type="domain" description="CUB" evidence="5">
    <location>
        <begin position="393"/>
        <end position="506"/>
    </location>
</feature>
<dbReference type="Pfam" id="PF00431">
    <property type="entry name" value="CUB"/>
    <property type="match status" value="4"/>
</dbReference>
<keyword evidence="7" id="KW-1185">Reference proteome</keyword>
<evidence type="ECO:0000256" key="2">
    <source>
        <dbReference type="ARBA" id="ARBA00023157"/>
    </source>
</evidence>
<feature type="signal peptide" evidence="4">
    <location>
        <begin position="1"/>
        <end position="20"/>
    </location>
</feature>
<evidence type="ECO:0000259" key="5">
    <source>
        <dbReference type="PROSITE" id="PS01180"/>
    </source>
</evidence>
<dbReference type="SUPFAM" id="SSF49854">
    <property type="entry name" value="Spermadhesin, CUB domain"/>
    <property type="match status" value="4"/>
</dbReference>
<keyword evidence="4" id="KW-0732">Signal</keyword>
<comment type="caution">
    <text evidence="6">The sequence shown here is derived from an EMBL/GenBank/DDBJ whole genome shotgun (WGS) entry which is preliminary data.</text>
</comment>
<gene>
    <name evidence="6" type="ORF">CVLEPA_LOCUS2268</name>
</gene>
<feature type="domain" description="CUB" evidence="5">
    <location>
        <begin position="140"/>
        <end position="253"/>
    </location>
</feature>
<evidence type="ECO:0000313" key="7">
    <source>
        <dbReference type="Proteomes" id="UP001642483"/>
    </source>
</evidence>
<accession>A0ABP0EZK3</accession>
<reference evidence="6 7" key="1">
    <citation type="submission" date="2024-02" db="EMBL/GenBank/DDBJ databases">
        <authorList>
            <person name="Daric V."/>
            <person name="Darras S."/>
        </authorList>
    </citation>
    <scope>NUCLEOTIDE SEQUENCE [LARGE SCALE GENOMIC DNA]</scope>
</reference>
<protein>
    <recommendedName>
        <fullName evidence="5">CUB domain-containing protein</fullName>
    </recommendedName>
</protein>
<dbReference type="PROSITE" id="PS01180">
    <property type="entry name" value="CUB"/>
    <property type="match status" value="4"/>
</dbReference>
<evidence type="ECO:0000256" key="1">
    <source>
        <dbReference type="ARBA" id="ARBA00022737"/>
    </source>
</evidence>
<evidence type="ECO:0000256" key="3">
    <source>
        <dbReference type="PROSITE-ProRule" id="PRU00059"/>
    </source>
</evidence>
<organism evidence="6 7">
    <name type="scientific">Clavelina lepadiformis</name>
    <name type="common">Light-bulb sea squirt</name>
    <name type="synonym">Ascidia lepadiformis</name>
    <dbReference type="NCBI Taxonomy" id="159417"/>
    <lineage>
        <taxon>Eukaryota</taxon>
        <taxon>Metazoa</taxon>
        <taxon>Chordata</taxon>
        <taxon>Tunicata</taxon>
        <taxon>Ascidiacea</taxon>
        <taxon>Aplousobranchia</taxon>
        <taxon>Clavelinidae</taxon>
        <taxon>Clavelina</taxon>
    </lineage>
</organism>
<name>A0ABP0EZK3_CLALP</name>
<feature type="chain" id="PRO_5045394663" description="CUB domain-containing protein" evidence="4">
    <location>
        <begin position="21"/>
        <end position="527"/>
    </location>
</feature>
<dbReference type="Gene3D" id="2.60.120.290">
    <property type="entry name" value="Spermadhesin, CUB domain"/>
    <property type="match status" value="4"/>
</dbReference>
<evidence type="ECO:0000313" key="6">
    <source>
        <dbReference type="EMBL" id="CAK8672556.1"/>
    </source>
</evidence>